<feature type="region of interest" description="Disordered" evidence="1">
    <location>
        <begin position="265"/>
        <end position="286"/>
    </location>
</feature>
<dbReference type="InterPro" id="IPR013830">
    <property type="entry name" value="SGNH_hydro"/>
</dbReference>
<dbReference type="Proteomes" id="UP000000292">
    <property type="component" value="Chromosome"/>
</dbReference>
<reference evidence="4 5" key="1">
    <citation type="journal article" date="2011" name="J. Bacteriol.">
        <title>Complete Genome Sequence of Alicyclobacillus acidocaldarius Strain Tc-4-1.</title>
        <authorList>
            <person name="Chen Y."/>
            <person name="He Y."/>
            <person name="Zhang B."/>
            <person name="Yang J."/>
            <person name="Li W."/>
            <person name="Dong Z."/>
            <person name="Hu S."/>
        </authorList>
    </citation>
    <scope>NUCLEOTIDE SEQUENCE [LARGE SCALE GENOMIC DNA]</scope>
    <source>
        <strain evidence="4 5">Tc-4-1</strain>
    </source>
</reference>
<dbReference type="eggNOG" id="COG2755">
    <property type="taxonomic scope" value="Bacteria"/>
</dbReference>
<keyword evidence="2" id="KW-0472">Membrane</keyword>
<evidence type="ECO:0000259" key="3">
    <source>
        <dbReference type="Pfam" id="PF13472"/>
    </source>
</evidence>
<protein>
    <recommendedName>
        <fullName evidence="3">SGNH hydrolase-type esterase domain-containing protein</fullName>
    </recommendedName>
</protein>
<dbReference type="InterPro" id="IPR036514">
    <property type="entry name" value="SGNH_hydro_sf"/>
</dbReference>
<dbReference type="SUPFAM" id="SSF52266">
    <property type="entry name" value="SGNH hydrolase"/>
    <property type="match status" value="1"/>
</dbReference>
<gene>
    <name evidence="4" type="ordered locus">TC41_2068</name>
</gene>
<feature type="compositionally biased region" description="Low complexity" evidence="1">
    <location>
        <begin position="274"/>
        <end position="286"/>
    </location>
</feature>
<reference evidence="5" key="2">
    <citation type="submission" date="2011-06" db="EMBL/GenBank/DDBJ databases">
        <title>The complete genome sequence of Alicyclobacillus acidocaldarius sp. Tc-4-1.</title>
        <authorList>
            <person name="Chen Y."/>
            <person name="He Y."/>
            <person name="Dong Z."/>
            <person name="Hu S."/>
        </authorList>
    </citation>
    <scope>NUCLEOTIDE SEQUENCE [LARGE SCALE GENOMIC DNA]</scope>
    <source>
        <strain evidence="5">Tc-4-1</strain>
    </source>
</reference>
<dbReference type="Gene3D" id="3.40.50.1110">
    <property type="entry name" value="SGNH hydrolase"/>
    <property type="match status" value="1"/>
</dbReference>
<organism evidence="4 5">
    <name type="scientific">Alicyclobacillus acidocaldarius (strain Tc-4-1)</name>
    <name type="common">Bacillus acidocaldarius</name>
    <dbReference type="NCBI Taxonomy" id="1048834"/>
    <lineage>
        <taxon>Bacteria</taxon>
        <taxon>Bacillati</taxon>
        <taxon>Bacillota</taxon>
        <taxon>Bacilli</taxon>
        <taxon>Bacillales</taxon>
        <taxon>Alicyclobacillaceae</taxon>
        <taxon>Alicyclobacillus</taxon>
    </lineage>
</organism>
<evidence type="ECO:0000313" key="5">
    <source>
        <dbReference type="Proteomes" id="UP000000292"/>
    </source>
</evidence>
<evidence type="ECO:0000313" key="4">
    <source>
        <dbReference type="EMBL" id="AEJ43979.1"/>
    </source>
</evidence>
<dbReference type="EMBL" id="CP002902">
    <property type="protein sequence ID" value="AEJ43979.1"/>
    <property type="molecule type" value="Genomic_DNA"/>
</dbReference>
<evidence type="ECO:0000256" key="2">
    <source>
        <dbReference type="SAM" id="Phobius"/>
    </source>
</evidence>
<dbReference type="Pfam" id="PF13472">
    <property type="entry name" value="Lipase_GDSL_2"/>
    <property type="match status" value="1"/>
</dbReference>
<name>F8IET3_ALIAT</name>
<proteinExistence type="predicted"/>
<dbReference type="HOGENOM" id="CLU_854272_0_0_9"/>
<dbReference type="RefSeq" id="WP_014464826.1">
    <property type="nucleotide sequence ID" value="NC_017167.1"/>
</dbReference>
<evidence type="ECO:0000256" key="1">
    <source>
        <dbReference type="SAM" id="MobiDB-lite"/>
    </source>
</evidence>
<dbReference type="PATRIC" id="fig|1048834.4.peg.1954"/>
<accession>F8IET3</accession>
<dbReference type="AlphaFoldDB" id="F8IET3"/>
<keyword evidence="2" id="KW-1133">Transmembrane helix</keyword>
<sequence length="286" mass="31537">MRRRRAIRLDTRRVHAWRRRLGWGASGALLAVGGWCVGWLQSRDTSVLAADSAASLSPRLTTEKVMVVGGSMAHGWKDPHDDSYLRRAFAALSASTDTTYVYDDRTVVGGSPVTLDRDGKYLAWLEEDRPQVVVLSWGLLNDIYDKTPLTSFRQAIADEIEEALAQHAVVLVVTSPVTKATATYNHAEDEAYMQVESDVVASFDNPNVYYLDLNRDMTLYMEAHDQTWKIYYGDAWHPNEAGHVLAGRLLFDELVSTFGMGPIAWQPTGSPSPGNTTGNTAGNTAG</sequence>
<dbReference type="CDD" id="cd00229">
    <property type="entry name" value="SGNH_hydrolase"/>
    <property type="match status" value="1"/>
</dbReference>
<feature type="domain" description="SGNH hydrolase-type esterase" evidence="3">
    <location>
        <begin position="67"/>
        <end position="243"/>
    </location>
</feature>
<feature type="transmembrane region" description="Helical" evidence="2">
    <location>
        <begin position="21"/>
        <end position="40"/>
    </location>
</feature>
<dbReference type="KEGG" id="aad:TC41_2068"/>
<dbReference type="STRING" id="1048834.TC41_2068"/>
<keyword evidence="2" id="KW-0812">Transmembrane</keyword>